<evidence type="ECO:0000256" key="5">
    <source>
        <dbReference type="PROSITE-ProRule" id="PRU00335"/>
    </source>
</evidence>
<dbReference type="InterPro" id="IPR013572">
    <property type="entry name" value="Tscrpt_reg_MAATS_C"/>
</dbReference>
<dbReference type="PANTHER" id="PTHR30055:SF240">
    <property type="entry name" value="HTH-TYPE TRANSCRIPTIONAL REGULATOR ACRR"/>
    <property type="match status" value="1"/>
</dbReference>
<dbReference type="InterPro" id="IPR023772">
    <property type="entry name" value="DNA-bd_HTH_TetR-type_CS"/>
</dbReference>
<dbReference type="Proteomes" id="UP001242732">
    <property type="component" value="Chromosome"/>
</dbReference>
<dbReference type="Gene3D" id="1.10.357.10">
    <property type="entry name" value="Tetracycline Repressor, domain 2"/>
    <property type="match status" value="1"/>
</dbReference>
<dbReference type="Pfam" id="PF08361">
    <property type="entry name" value="TetR_C_2"/>
    <property type="match status" value="1"/>
</dbReference>
<reference evidence="7 8" key="1">
    <citation type="submission" date="2023-06" db="EMBL/GenBank/DDBJ databases">
        <authorList>
            <person name="Ham H."/>
            <person name="Park D.S."/>
        </authorList>
    </citation>
    <scope>NUCLEOTIDE SEQUENCE [LARGE SCALE GENOMIC DNA]</scope>
    <source>
        <strain evidence="7 8">KACC 17005</strain>
    </source>
</reference>
<dbReference type="RefSeq" id="WP_011793574.1">
    <property type="nucleotide sequence ID" value="NZ_CP023687.1"/>
</dbReference>
<dbReference type="PRINTS" id="PR00455">
    <property type="entry name" value="HTHTETR"/>
</dbReference>
<dbReference type="SUPFAM" id="SSF48498">
    <property type="entry name" value="Tetracyclin repressor-like, C-terminal domain"/>
    <property type="match status" value="1"/>
</dbReference>
<dbReference type="PROSITE" id="PS01081">
    <property type="entry name" value="HTH_TETR_1"/>
    <property type="match status" value="1"/>
</dbReference>
<dbReference type="PROSITE" id="PS50977">
    <property type="entry name" value="HTH_TETR_2"/>
    <property type="match status" value="1"/>
</dbReference>
<protein>
    <submittedName>
        <fullName evidence="7">TetR family transcriptional regulator</fullName>
    </submittedName>
</protein>
<dbReference type="InterPro" id="IPR036271">
    <property type="entry name" value="Tet_transcr_reg_TetR-rel_C_sf"/>
</dbReference>
<feature type="DNA-binding region" description="H-T-H motif" evidence="5">
    <location>
        <begin position="33"/>
        <end position="52"/>
    </location>
</feature>
<evidence type="ECO:0000313" key="7">
    <source>
        <dbReference type="EMBL" id="WIY48650.1"/>
    </source>
</evidence>
<name>A0ABY9APD6_PARCI</name>
<dbReference type="PANTHER" id="PTHR30055">
    <property type="entry name" value="HTH-TYPE TRANSCRIPTIONAL REGULATOR RUTR"/>
    <property type="match status" value="1"/>
</dbReference>
<evidence type="ECO:0000256" key="2">
    <source>
        <dbReference type="ARBA" id="ARBA00023015"/>
    </source>
</evidence>
<accession>A0ABY9APD6</accession>
<evidence type="ECO:0000256" key="1">
    <source>
        <dbReference type="ARBA" id="ARBA00022491"/>
    </source>
</evidence>
<keyword evidence="4" id="KW-0804">Transcription</keyword>
<dbReference type="InterPro" id="IPR009057">
    <property type="entry name" value="Homeodomain-like_sf"/>
</dbReference>
<evidence type="ECO:0000313" key="8">
    <source>
        <dbReference type="Proteomes" id="UP001242732"/>
    </source>
</evidence>
<dbReference type="Pfam" id="PF00440">
    <property type="entry name" value="TetR_N"/>
    <property type="match status" value="1"/>
</dbReference>
<evidence type="ECO:0000259" key="6">
    <source>
        <dbReference type="PROSITE" id="PS50977"/>
    </source>
</evidence>
<dbReference type="SUPFAM" id="SSF46689">
    <property type="entry name" value="Homeodomain-like"/>
    <property type="match status" value="1"/>
</dbReference>
<dbReference type="InterPro" id="IPR050109">
    <property type="entry name" value="HTH-type_TetR-like_transc_reg"/>
</dbReference>
<dbReference type="EMBL" id="CP127363">
    <property type="protein sequence ID" value="WIY48650.1"/>
    <property type="molecule type" value="Genomic_DNA"/>
</dbReference>
<evidence type="ECO:0000256" key="3">
    <source>
        <dbReference type="ARBA" id="ARBA00023125"/>
    </source>
</evidence>
<proteinExistence type="predicted"/>
<dbReference type="GeneID" id="79790199"/>
<keyword evidence="1" id="KW-0678">Repressor</keyword>
<sequence>MARRTKEDAVATRNSLLDAAEHVFYQKGVSNASLNDIAQAAGATRGAIYWHFKDKVDLFNAMMERVTLPLECASDECAGHNRMSPLHRLRAVIDFVLRSLEKDESVRRVFEIAMFRVEYVGELSVVRDRHVEASLEFRRQFAAELALAANDQGVELPSSADVAAVGLQALFDGLMQVWMLGGATFGLAETGRATVDAYLRGLGFDVSAGFDPLSAGIPWKICQPRRNAVP</sequence>
<keyword evidence="2" id="KW-0805">Transcription regulation</keyword>
<keyword evidence="8" id="KW-1185">Reference proteome</keyword>
<keyword evidence="3 5" id="KW-0238">DNA-binding</keyword>
<dbReference type="InterPro" id="IPR001647">
    <property type="entry name" value="HTH_TetR"/>
</dbReference>
<organism evidence="7 8">
    <name type="scientific">Paracidovorax citrulli</name>
    <name type="common">Acidovorax citrulli</name>
    <dbReference type="NCBI Taxonomy" id="80869"/>
    <lineage>
        <taxon>Bacteria</taxon>
        <taxon>Pseudomonadati</taxon>
        <taxon>Pseudomonadota</taxon>
        <taxon>Betaproteobacteria</taxon>
        <taxon>Burkholderiales</taxon>
        <taxon>Comamonadaceae</taxon>
        <taxon>Paracidovorax</taxon>
    </lineage>
</organism>
<gene>
    <name evidence="7" type="ORF">QRO08_23005</name>
</gene>
<feature type="domain" description="HTH tetR-type" evidence="6">
    <location>
        <begin position="10"/>
        <end position="70"/>
    </location>
</feature>
<evidence type="ECO:0000256" key="4">
    <source>
        <dbReference type="ARBA" id="ARBA00023163"/>
    </source>
</evidence>